<dbReference type="Proteomes" id="UP000012174">
    <property type="component" value="Unassembled WGS sequence"/>
</dbReference>
<dbReference type="EMBL" id="KB705649">
    <property type="protein sequence ID" value="EMR71359.1"/>
    <property type="molecule type" value="Genomic_DNA"/>
</dbReference>
<gene>
    <name evidence="1" type="ORF">UCREL1_1608</name>
</gene>
<name>M7SXM9_EUTLA</name>
<organism evidence="1 2">
    <name type="scientific">Eutypa lata (strain UCR-EL1)</name>
    <name type="common">Grapevine dieback disease fungus</name>
    <name type="synonym">Eutypa armeniacae</name>
    <dbReference type="NCBI Taxonomy" id="1287681"/>
    <lineage>
        <taxon>Eukaryota</taxon>
        <taxon>Fungi</taxon>
        <taxon>Dikarya</taxon>
        <taxon>Ascomycota</taxon>
        <taxon>Pezizomycotina</taxon>
        <taxon>Sordariomycetes</taxon>
        <taxon>Xylariomycetidae</taxon>
        <taxon>Xylariales</taxon>
        <taxon>Diatrypaceae</taxon>
        <taxon>Eutypa</taxon>
    </lineage>
</organism>
<dbReference type="KEGG" id="ela:UCREL1_1608"/>
<reference evidence="2" key="1">
    <citation type="journal article" date="2013" name="Genome Announc.">
        <title>Draft genome sequence of the grapevine dieback fungus Eutypa lata UCR-EL1.</title>
        <authorList>
            <person name="Blanco-Ulate B."/>
            <person name="Rolshausen P.E."/>
            <person name="Cantu D."/>
        </authorList>
    </citation>
    <scope>NUCLEOTIDE SEQUENCE [LARGE SCALE GENOMIC DNA]</scope>
    <source>
        <strain evidence="2">UCR-EL1</strain>
    </source>
</reference>
<dbReference type="HOGENOM" id="CLU_1320893_0_0_1"/>
<sequence>MAKTERREALSWPQQREWHAYSLPSLLMPLRVDLDRDIFVFSRRKFFGTDKAVGHNRDKWMQLMCGPLDSPRDLNALSHHWFLRIKNLAMYVDMYRGGGDAICASDRRVLARMTSLETITLVIAEKRISLNPLKNGVFKHIHDKALVCNQGGYVYLHELQAETQRRAREISDPLRLEVFYAFKHLPQVRIQIAVQISRVQGLGWDGDW</sequence>
<dbReference type="AlphaFoldDB" id="M7SXM9"/>
<proteinExistence type="predicted"/>
<keyword evidence="2" id="KW-1185">Reference proteome</keyword>
<evidence type="ECO:0000313" key="1">
    <source>
        <dbReference type="EMBL" id="EMR71359.1"/>
    </source>
</evidence>
<accession>M7SXM9</accession>
<protein>
    <submittedName>
        <fullName evidence="1">Uncharacterized protein</fullName>
    </submittedName>
</protein>
<evidence type="ECO:0000313" key="2">
    <source>
        <dbReference type="Proteomes" id="UP000012174"/>
    </source>
</evidence>